<feature type="transmembrane region" description="Helical" evidence="5">
    <location>
        <begin position="6"/>
        <end position="26"/>
    </location>
</feature>
<dbReference type="AlphaFoldDB" id="A0A941DTD1"/>
<dbReference type="InterPro" id="IPR028871">
    <property type="entry name" value="BlueCu_1_BS"/>
</dbReference>
<dbReference type="EMBL" id="JAGSOT010000007">
    <property type="protein sequence ID" value="MBR7795142.1"/>
    <property type="molecule type" value="Genomic_DNA"/>
</dbReference>
<evidence type="ECO:0000313" key="7">
    <source>
        <dbReference type="EMBL" id="MBR7795142.1"/>
    </source>
</evidence>
<evidence type="ECO:0000256" key="5">
    <source>
        <dbReference type="SAM" id="Phobius"/>
    </source>
</evidence>
<feature type="domain" description="Blue (type 1) copper" evidence="6">
    <location>
        <begin position="192"/>
        <end position="292"/>
    </location>
</feature>
<accession>A0A941DTD1</accession>
<dbReference type="SUPFAM" id="SSF49503">
    <property type="entry name" value="Cupredoxins"/>
    <property type="match status" value="1"/>
</dbReference>
<keyword evidence="5" id="KW-1133">Transmembrane helix</keyword>
<dbReference type="RefSeq" id="WP_026682363.1">
    <property type="nucleotide sequence ID" value="NZ_JAGSOT010000007.1"/>
</dbReference>
<dbReference type="InterPro" id="IPR033138">
    <property type="entry name" value="Cu_oxidase_CS"/>
</dbReference>
<evidence type="ECO:0000256" key="3">
    <source>
        <dbReference type="ARBA" id="ARBA00022982"/>
    </source>
</evidence>
<evidence type="ECO:0000256" key="2">
    <source>
        <dbReference type="ARBA" id="ARBA00022723"/>
    </source>
</evidence>
<keyword evidence="8" id="KW-1185">Reference proteome</keyword>
<reference evidence="7" key="1">
    <citation type="submission" date="2021-04" db="EMBL/GenBank/DDBJ databases">
        <title>Isolation and polyphasic classification of algal microorganism.</title>
        <authorList>
            <person name="Wang S."/>
        </authorList>
    </citation>
    <scope>NUCLEOTIDE SEQUENCE</scope>
    <source>
        <strain evidence="7">720a</strain>
    </source>
</reference>
<dbReference type="PROSITE" id="PS00079">
    <property type="entry name" value="MULTICOPPER_OXIDASE1"/>
    <property type="match status" value="1"/>
</dbReference>
<dbReference type="PANTHER" id="PTHR38439">
    <property type="entry name" value="AURACYANIN-B"/>
    <property type="match status" value="1"/>
</dbReference>
<protein>
    <submittedName>
        <fullName evidence="7">Cupredoxin domain-containing protein</fullName>
    </submittedName>
</protein>
<dbReference type="PROSITE" id="PS00196">
    <property type="entry name" value="COPPER_BLUE"/>
    <property type="match status" value="1"/>
</dbReference>
<keyword evidence="3" id="KW-0249">Electron transport</keyword>
<evidence type="ECO:0000256" key="1">
    <source>
        <dbReference type="ARBA" id="ARBA00022448"/>
    </source>
</evidence>
<dbReference type="GO" id="GO:0009055">
    <property type="term" value="F:electron transfer activity"/>
    <property type="evidence" value="ECO:0007669"/>
    <property type="project" value="InterPro"/>
</dbReference>
<keyword evidence="2" id="KW-0479">Metal-binding</keyword>
<dbReference type="Pfam" id="PF00127">
    <property type="entry name" value="Copper-bind"/>
    <property type="match status" value="1"/>
</dbReference>
<dbReference type="Gene3D" id="2.60.40.420">
    <property type="entry name" value="Cupredoxins - blue copper proteins"/>
    <property type="match status" value="1"/>
</dbReference>
<sequence>MTISMFITILVIALLSAFIIWNTIYYRNKIAVMSGMMVAMALGMSAGLAIGVIIGAFLSGNLFDSTVIGILVGMATGYLAGMPISMMAVIDGALAGIMGGMMGAMLGDMIAAENQEAMIRIIVALFVGTVLILYYLMKQESTTKASGWFLHPLTLIVIIPLFFMAYQQLGPVMPYSANDYNNSHSQLQAKHLQIEADEYTFLPNRATVAVGETINLVLANRGTMEHHLVIIGLKAQGTSSAHHQESNYSIQLHSDAGENQVTTFTPLIPGTYRYICTIPGHKEAGMEGEIEVTL</sequence>
<comment type="caution">
    <text evidence="7">The sequence shown here is derived from an EMBL/GenBank/DDBJ whole genome shotgun (WGS) entry which is preliminary data.</text>
</comment>
<feature type="transmembrane region" description="Helical" evidence="5">
    <location>
        <begin position="148"/>
        <end position="166"/>
    </location>
</feature>
<feature type="transmembrane region" description="Helical" evidence="5">
    <location>
        <begin position="117"/>
        <end position="136"/>
    </location>
</feature>
<dbReference type="Proteomes" id="UP000675284">
    <property type="component" value="Unassembled WGS sequence"/>
</dbReference>
<organism evidence="7 8">
    <name type="scientific">Virgibacillus salarius</name>
    <dbReference type="NCBI Taxonomy" id="447199"/>
    <lineage>
        <taxon>Bacteria</taxon>
        <taxon>Bacillati</taxon>
        <taxon>Bacillota</taxon>
        <taxon>Bacilli</taxon>
        <taxon>Bacillales</taxon>
        <taxon>Bacillaceae</taxon>
        <taxon>Virgibacillus</taxon>
    </lineage>
</organism>
<dbReference type="CDD" id="cd00920">
    <property type="entry name" value="Cupredoxin"/>
    <property type="match status" value="1"/>
</dbReference>
<keyword evidence="5" id="KW-0472">Membrane</keyword>
<dbReference type="InterPro" id="IPR050845">
    <property type="entry name" value="Cu-binding_ET"/>
</dbReference>
<keyword evidence="5" id="KW-0812">Transmembrane</keyword>
<evidence type="ECO:0000259" key="6">
    <source>
        <dbReference type="Pfam" id="PF00127"/>
    </source>
</evidence>
<keyword evidence="4" id="KW-0186">Copper</keyword>
<keyword evidence="1" id="KW-0813">Transport</keyword>
<proteinExistence type="predicted"/>
<dbReference type="InterPro" id="IPR008972">
    <property type="entry name" value="Cupredoxin"/>
</dbReference>
<gene>
    <name evidence="7" type="ORF">KCX74_03685</name>
</gene>
<name>A0A941DTD1_9BACI</name>
<dbReference type="PANTHER" id="PTHR38439:SF3">
    <property type="entry name" value="COPPER-RESISTANT CUPROPROTEIN COPI"/>
    <property type="match status" value="1"/>
</dbReference>
<feature type="transmembrane region" description="Helical" evidence="5">
    <location>
        <begin position="38"/>
        <end position="57"/>
    </location>
</feature>
<dbReference type="InterPro" id="IPR000923">
    <property type="entry name" value="BlueCu_1"/>
</dbReference>
<evidence type="ECO:0000256" key="4">
    <source>
        <dbReference type="ARBA" id="ARBA00023008"/>
    </source>
</evidence>
<evidence type="ECO:0000313" key="8">
    <source>
        <dbReference type="Proteomes" id="UP000675284"/>
    </source>
</evidence>
<dbReference type="GO" id="GO:0005507">
    <property type="term" value="F:copper ion binding"/>
    <property type="evidence" value="ECO:0007669"/>
    <property type="project" value="InterPro"/>
</dbReference>